<keyword evidence="1" id="KW-1133">Transmembrane helix</keyword>
<reference evidence="2 3" key="1">
    <citation type="journal article" date="2014" name="Genome Biol. Evol.">
        <title>The secreted proteins of Achlya hypogyna and Thraustotheca clavata identify the ancestral oomycete secretome and reveal gene acquisitions by horizontal gene transfer.</title>
        <authorList>
            <person name="Misner I."/>
            <person name="Blouin N."/>
            <person name="Leonard G."/>
            <person name="Richards T.A."/>
            <person name="Lane C.E."/>
        </authorList>
    </citation>
    <scope>NUCLEOTIDE SEQUENCE [LARGE SCALE GENOMIC DNA]</scope>
    <source>
        <strain evidence="2 3">ATCC 48635</strain>
    </source>
</reference>
<dbReference type="Proteomes" id="UP000243579">
    <property type="component" value="Unassembled WGS sequence"/>
</dbReference>
<accession>A0A1V9Z2C7</accession>
<evidence type="ECO:0000313" key="3">
    <source>
        <dbReference type="Proteomes" id="UP000243579"/>
    </source>
</evidence>
<keyword evidence="1" id="KW-0472">Membrane</keyword>
<dbReference type="EMBL" id="JNBR01000479">
    <property type="protein sequence ID" value="OQR92153.1"/>
    <property type="molecule type" value="Genomic_DNA"/>
</dbReference>
<proteinExistence type="predicted"/>
<organism evidence="2 3">
    <name type="scientific">Achlya hypogyna</name>
    <name type="common">Oomycete</name>
    <name type="synonym">Protoachlya hypogyna</name>
    <dbReference type="NCBI Taxonomy" id="1202772"/>
    <lineage>
        <taxon>Eukaryota</taxon>
        <taxon>Sar</taxon>
        <taxon>Stramenopiles</taxon>
        <taxon>Oomycota</taxon>
        <taxon>Saprolegniomycetes</taxon>
        <taxon>Saprolegniales</taxon>
        <taxon>Achlyaceae</taxon>
        <taxon>Achlya</taxon>
    </lineage>
</organism>
<feature type="transmembrane region" description="Helical" evidence="1">
    <location>
        <begin position="484"/>
        <end position="506"/>
    </location>
</feature>
<dbReference type="STRING" id="1202772.A0A1V9Z2C7"/>
<name>A0A1V9Z2C7_ACHHY</name>
<dbReference type="OrthoDB" id="69909at2759"/>
<protein>
    <recommendedName>
        <fullName evidence="4">Transmembrane protein</fullName>
    </recommendedName>
</protein>
<dbReference type="AlphaFoldDB" id="A0A1V9Z2C7"/>
<evidence type="ECO:0000313" key="2">
    <source>
        <dbReference type="EMBL" id="OQR92153.1"/>
    </source>
</evidence>
<feature type="transmembrane region" description="Helical" evidence="1">
    <location>
        <begin position="27"/>
        <end position="46"/>
    </location>
</feature>
<feature type="transmembrane region" description="Helical" evidence="1">
    <location>
        <begin position="390"/>
        <end position="407"/>
    </location>
</feature>
<gene>
    <name evidence="2" type="ORF">ACHHYP_04020</name>
</gene>
<keyword evidence="1" id="KW-0812">Transmembrane</keyword>
<feature type="transmembrane region" description="Helical" evidence="1">
    <location>
        <begin position="428"/>
        <end position="451"/>
    </location>
</feature>
<evidence type="ECO:0008006" key="4">
    <source>
        <dbReference type="Google" id="ProtNLM"/>
    </source>
</evidence>
<sequence>MDLPVIPDGPSTSVVVLRTSWRARKALVYQAIVSTIGALVILLAAVDTVINNWAVNDYLGNGYRFITPFAAVSSASDLPGHVSFLTGQGIDELSHIGGYMLNDSITDLVEKSNDVYILYVGLFSMAPSLDLCRGFQGLYSVTGLNTHFGVATDAISFVRGSALTHIFTNDASVNLGTASSSPAQLEALGYSPARRTTTLHITNEVKLKNTSAPQVASIGFFRLSSKSYCTGCTPIGELGYGTCNMTLVHNATSSTVAVASSSVVAGADYHVGLLLSQSAFSSASHYVKTIAIVFAVGGFLASRRTVQWKEPDPNKIDSAWTKLLRTVSPKYFPYPSHALRFDMFTYNSDIFVFLFSAGVILDMGNCLYFLRHVSVFSAPAPRWSHTFQIYALTTRLLWLNCATLKLLKLLWNAVSTPIFDGDSRVMGFLNWSSVATLYASGVVLVNIPTYIDYSNSVSVDLSQRTVDLDPLFVDALDGYYLRTYPAIIVGIIANVLVVTLIDCFIYRRKWQLRRKNSLARQAIYNSTSILCDYLDGIEYDGDGAAVMHCKARRLSTLQWFFSSHLVCFGLPEKQLRARKRLLQSSAATTHEESSATTDTKFIVAQDGEHNLHLVDGNLVGVTSLVYNIKILKDSIVLVQ</sequence>
<feature type="transmembrane region" description="Helical" evidence="1">
    <location>
        <begin position="350"/>
        <end position="370"/>
    </location>
</feature>
<comment type="caution">
    <text evidence="2">The sequence shown here is derived from an EMBL/GenBank/DDBJ whole genome shotgun (WGS) entry which is preliminary data.</text>
</comment>
<keyword evidence="3" id="KW-1185">Reference proteome</keyword>
<evidence type="ECO:0000256" key="1">
    <source>
        <dbReference type="SAM" id="Phobius"/>
    </source>
</evidence>